<name>A0A4R4W8A0_9ACTN</name>
<keyword evidence="3" id="KW-0175">Coiled coil</keyword>
<dbReference type="Gene3D" id="1.10.8.60">
    <property type="match status" value="1"/>
</dbReference>
<evidence type="ECO:0000256" key="2">
    <source>
        <dbReference type="ARBA" id="ARBA00022840"/>
    </source>
</evidence>
<dbReference type="GO" id="GO:0016887">
    <property type="term" value="F:ATP hydrolysis activity"/>
    <property type="evidence" value="ECO:0007669"/>
    <property type="project" value="InterPro"/>
</dbReference>
<evidence type="ECO:0000313" key="6">
    <source>
        <dbReference type="EMBL" id="TDD12333.1"/>
    </source>
</evidence>
<keyword evidence="1 4" id="KW-0547">Nucleotide-binding</keyword>
<dbReference type="InterPro" id="IPR050168">
    <property type="entry name" value="AAA_ATPase_domain"/>
</dbReference>
<evidence type="ECO:0000313" key="7">
    <source>
        <dbReference type="Proteomes" id="UP000295258"/>
    </source>
</evidence>
<dbReference type="InterPro" id="IPR027417">
    <property type="entry name" value="P-loop_NTPase"/>
</dbReference>
<accession>A0A4R4W8A0</accession>
<gene>
    <name evidence="6" type="ORF">E1292_01785</name>
</gene>
<dbReference type="InterPro" id="IPR003959">
    <property type="entry name" value="ATPase_AAA_core"/>
</dbReference>
<dbReference type="Proteomes" id="UP000295258">
    <property type="component" value="Unassembled WGS sequence"/>
</dbReference>
<dbReference type="GO" id="GO:0005524">
    <property type="term" value="F:ATP binding"/>
    <property type="evidence" value="ECO:0007669"/>
    <property type="project" value="UniProtKB-KW"/>
</dbReference>
<dbReference type="InterPro" id="IPR041569">
    <property type="entry name" value="AAA_lid_3"/>
</dbReference>
<dbReference type="PANTHER" id="PTHR23077">
    <property type="entry name" value="AAA-FAMILY ATPASE"/>
    <property type="match status" value="1"/>
</dbReference>
<evidence type="ECO:0000259" key="5">
    <source>
        <dbReference type="SMART" id="SM00382"/>
    </source>
</evidence>
<evidence type="ECO:0000256" key="4">
    <source>
        <dbReference type="RuleBase" id="RU003651"/>
    </source>
</evidence>
<organism evidence="6 7">
    <name type="scientific">Nonomuraea deserti</name>
    <dbReference type="NCBI Taxonomy" id="1848322"/>
    <lineage>
        <taxon>Bacteria</taxon>
        <taxon>Bacillati</taxon>
        <taxon>Actinomycetota</taxon>
        <taxon>Actinomycetes</taxon>
        <taxon>Streptosporangiales</taxon>
        <taxon>Streptosporangiaceae</taxon>
        <taxon>Nonomuraea</taxon>
    </lineage>
</organism>
<dbReference type="FunFam" id="3.40.50.300:FF:001025">
    <property type="entry name" value="ATPase family, AAA domain-containing 2B"/>
    <property type="match status" value="1"/>
</dbReference>
<dbReference type="InterPro" id="IPR003593">
    <property type="entry name" value="AAA+_ATPase"/>
</dbReference>
<dbReference type="PANTHER" id="PTHR23077:SF171">
    <property type="entry name" value="NUCLEAR VALOSIN-CONTAINING PROTEIN-LIKE"/>
    <property type="match status" value="1"/>
</dbReference>
<sequence>MEAVKEALRVKLLLPLQQPEMFAAFGKRAGGGVLLYGPPGAGKTHLARAAAGELGASFVNVGLADILDMYIGSSERNLRATFDLARRNRPCVLFFDEVDALAARRSDMRQAHTRQLVNQFLAELDGVDEHANEGVLVLAATNAPWYVDPAFRRPGRFDQPVLVPPPDAAARAAILRILCRDKPLAEMDYDAVARVTDHFVGADLKGLVDRAVEAKLQQSISAGRPIPLSTPDLLAAAQTVRPTAVHEWMATARNYVMHANDSGAWDELLPWVKGKR</sequence>
<dbReference type="InterPro" id="IPR003960">
    <property type="entry name" value="ATPase_AAA_CS"/>
</dbReference>
<dbReference type="SUPFAM" id="SSF52540">
    <property type="entry name" value="P-loop containing nucleoside triphosphate hydrolases"/>
    <property type="match status" value="1"/>
</dbReference>
<reference evidence="6 7" key="1">
    <citation type="submission" date="2019-03" db="EMBL/GenBank/DDBJ databases">
        <title>Draft genome sequences of novel Actinobacteria.</title>
        <authorList>
            <person name="Sahin N."/>
            <person name="Ay H."/>
            <person name="Saygin H."/>
        </authorList>
    </citation>
    <scope>NUCLEOTIDE SEQUENCE [LARGE SCALE GENOMIC DNA]</scope>
    <source>
        <strain evidence="6 7">KC310</strain>
    </source>
</reference>
<keyword evidence="7" id="KW-1185">Reference proteome</keyword>
<dbReference type="PROSITE" id="PS00674">
    <property type="entry name" value="AAA"/>
    <property type="match status" value="1"/>
</dbReference>
<keyword evidence="2 4" id="KW-0067">ATP-binding</keyword>
<proteinExistence type="inferred from homology"/>
<feature type="domain" description="AAA+ ATPase" evidence="5">
    <location>
        <begin position="29"/>
        <end position="167"/>
    </location>
</feature>
<dbReference type="Pfam" id="PF17862">
    <property type="entry name" value="AAA_lid_3"/>
    <property type="match status" value="1"/>
</dbReference>
<evidence type="ECO:0000256" key="1">
    <source>
        <dbReference type="ARBA" id="ARBA00022741"/>
    </source>
</evidence>
<dbReference type="AlphaFoldDB" id="A0A4R4W8A0"/>
<protein>
    <submittedName>
        <fullName evidence="6">ATP-binding protein</fullName>
    </submittedName>
</protein>
<dbReference type="SMART" id="SM00382">
    <property type="entry name" value="AAA"/>
    <property type="match status" value="1"/>
</dbReference>
<comment type="similarity">
    <text evidence="4">Belongs to the AAA ATPase family.</text>
</comment>
<dbReference type="Gene3D" id="3.40.50.300">
    <property type="entry name" value="P-loop containing nucleotide triphosphate hydrolases"/>
    <property type="match status" value="1"/>
</dbReference>
<evidence type="ECO:0000256" key="3">
    <source>
        <dbReference type="ARBA" id="ARBA00023054"/>
    </source>
</evidence>
<comment type="caution">
    <text evidence="6">The sequence shown here is derived from an EMBL/GenBank/DDBJ whole genome shotgun (WGS) entry which is preliminary data.</text>
</comment>
<dbReference type="Pfam" id="PF00004">
    <property type="entry name" value="AAA"/>
    <property type="match status" value="1"/>
</dbReference>
<dbReference type="EMBL" id="SMKO01000003">
    <property type="protein sequence ID" value="TDD12333.1"/>
    <property type="molecule type" value="Genomic_DNA"/>
</dbReference>